<reference evidence="1 2" key="1">
    <citation type="journal article" date="2008" name="Nature">
        <title>The Trichoplax genome and the nature of placozoans.</title>
        <authorList>
            <person name="Srivastava M."/>
            <person name="Begovic E."/>
            <person name="Chapman J."/>
            <person name="Putnam N.H."/>
            <person name="Hellsten U."/>
            <person name="Kawashima T."/>
            <person name="Kuo A."/>
            <person name="Mitros T."/>
            <person name="Salamov A."/>
            <person name="Carpenter M.L."/>
            <person name="Signorovitch A.Y."/>
            <person name="Moreno M.A."/>
            <person name="Kamm K."/>
            <person name="Grimwood J."/>
            <person name="Schmutz J."/>
            <person name="Shapiro H."/>
            <person name="Grigoriev I.V."/>
            <person name="Buss L.W."/>
            <person name="Schierwater B."/>
            <person name="Dellaporta S.L."/>
            <person name="Rokhsar D.S."/>
        </authorList>
    </citation>
    <scope>NUCLEOTIDE SEQUENCE [LARGE SCALE GENOMIC DNA]</scope>
    <source>
        <strain evidence="1 2">Grell-BS-1999</strain>
    </source>
</reference>
<dbReference type="Gene3D" id="3.40.50.880">
    <property type="match status" value="1"/>
</dbReference>
<organism evidence="1 2">
    <name type="scientific">Trichoplax adhaerens</name>
    <name type="common">Trichoplax reptans</name>
    <dbReference type="NCBI Taxonomy" id="10228"/>
    <lineage>
        <taxon>Eukaryota</taxon>
        <taxon>Metazoa</taxon>
        <taxon>Placozoa</taxon>
        <taxon>Uniplacotomia</taxon>
        <taxon>Trichoplacea</taxon>
        <taxon>Trichoplacidae</taxon>
        <taxon>Trichoplax</taxon>
    </lineage>
</organism>
<dbReference type="PhylomeDB" id="B3S2V9"/>
<evidence type="ECO:0000313" key="2">
    <source>
        <dbReference type="Proteomes" id="UP000009022"/>
    </source>
</evidence>
<dbReference type="RefSeq" id="XP_002114554.1">
    <property type="nucleotide sequence ID" value="XM_002114518.1"/>
</dbReference>
<dbReference type="InParanoid" id="B3S2V9"/>
<accession>B3S2V9</accession>
<dbReference type="Proteomes" id="UP000009022">
    <property type="component" value="Unassembled WGS sequence"/>
</dbReference>
<dbReference type="AlphaFoldDB" id="B3S2V9"/>
<evidence type="ECO:0000313" key="1">
    <source>
        <dbReference type="EMBL" id="EDV22688.1"/>
    </source>
</evidence>
<name>B3S2V9_TRIAD</name>
<proteinExistence type="predicted"/>
<dbReference type="KEGG" id="tad:TRIADDRAFT_58499"/>
<dbReference type="OMA" id="APIHKVY"/>
<dbReference type="PANTHER" id="PTHR10224">
    <property type="entry name" value="ES1 PROTEIN HOMOLOG, MITOCHONDRIAL"/>
    <property type="match status" value="1"/>
</dbReference>
<gene>
    <name evidence="1" type="ORF">TRIADDRAFT_58499</name>
</gene>
<keyword evidence="2" id="KW-1185">Reference proteome</keyword>
<dbReference type="InterPro" id="IPR029062">
    <property type="entry name" value="Class_I_gatase-like"/>
</dbReference>
<evidence type="ECO:0008006" key="3">
    <source>
        <dbReference type="Google" id="ProtNLM"/>
    </source>
</evidence>
<dbReference type="NCBIfam" id="NF008747">
    <property type="entry name" value="PRK11780.1"/>
    <property type="match status" value="1"/>
</dbReference>
<dbReference type="EMBL" id="DS985248">
    <property type="protein sequence ID" value="EDV22688.1"/>
    <property type="molecule type" value="Genomic_DNA"/>
</dbReference>
<dbReference type="GeneID" id="6755936"/>
<dbReference type="PANTHER" id="PTHR10224:SF12">
    <property type="entry name" value="GLYOXALASE ELBB"/>
    <property type="match status" value="1"/>
</dbReference>
<dbReference type="SUPFAM" id="SSF52317">
    <property type="entry name" value="Class I glutamine amidotransferase-like"/>
    <property type="match status" value="1"/>
</dbReference>
<dbReference type="HOGENOM" id="CLU_072952_0_0_1"/>
<dbReference type="OrthoDB" id="543156at2759"/>
<sequence>MSNNPRRVAVVLCGCGRGDGSEIHESSAVIINLSRAGAEISMFAPNMEQYHVIDHHAGTVDEGKARNMMIEAARIARGEIFPLNDLEPENFDAIIFPGGAGVGKNLCNFATNKEDFMVLPEVEKIIRAFHRAKKPLGFVCITTVIAAKIFGELGCELTIGNDTPQSGRWPLASTTKILENLGVVHVNKDVTEAHVDQNNKIVTTPAFMCGTAKYHEVFDGISELVKNVMELA</sequence>
<dbReference type="eggNOG" id="ENOG502QQFM">
    <property type="taxonomic scope" value="Eukaryota"/>
</dbReference>
<dbReference type="CTD" id="6755936"/>
<protein>
    <recommendedName>
        <fullName evidence="3">DJ-1/PfpI domain-containing protein</fullName>
    </recommendedName>
</protein>